<dbReference type="Gene3D" id="1.10.510.10">
    <property type="entry name" value="Transferase(Phosphotransferase) domain 1"/>
    <property type="match status" value="1"/>
</dbReference>
<feature type="domain" description="Protein kinase" evidence="2">
    <location>
        <begin position="92"/>
        <end position="374"/>
    </location>
</feature>
<keyword evidence="4" id="KW-1185">Reference proteome</keyword>
<evidence type="ECO:0000256" key="1">
    <source>
        <dbReference type="SAM" id="MobiDB-lite"/>
    </source>
</evidence>
<feature type="compositionally biased region" description="Polar residues" evidence="1">
    <location>
        <begin position="382"/>
        <end position="407"/>
    </location>
</feature>
<sequence length="623" mass="69973">MLHTQSSTILERRGMELLSSPAVQSDLKIEQYSLLSLPDSEAQDAIDEIWQILRDPLTQYRPSQRKLLRLLLKLVLRYDKLPTFLLLRRVRLLETESRGSGGFADVFYGEYESEPVALKRLRLYATASVTEKERIRRAFLREAILWMNLSHPNVLPFAGVAEDAFSNPTLCMVLPWMPNGNIRQYRDELERQGKLEGPLFDTQIFQWATDGIAYLHEEGIVHGDIHGGNILVDADRTTKLTDFGMALIADATSYNYASVHGGGAVRWQAPELQAPEDFGMSDRRPTGACDVYSFSHLCIELVSGKIPFHGLSDYQAIIRVVRGDRPERPTKSNGKPISDGLWNLVVSCWAGSPTERPSSKQVLSLLGVIGKAYLRPSAYGSRPQTPSTPTDYLSNSSSSTLTPQTMHYSDDEDSVQLNHQRPPTRLPDAAYWDYTLTDNPLGLLGDLTRAPSLELQELVDLPQTPWIWIPRSLSRSPSLEPPSRIPISRSSEHVSVQASRPTMTNTLPFPHDQATSVGHDTQDASTGVPAEVTRIPPIRQQQFYHRGAFVPQQPPPLPERYDRRGRTSAWRVVGMAEEQSVVPPPAPSSNSMNLPRGFVPRDDQRPPPPDPYEVRKRIPMPRR</sequence>
<dbReference type="STRING" id="92696.A0A4R0RDK2"/>
<evidence type="ECO:0000259" key="2">
    <source>
        <dbReference type="PROSITE" id="PS50011"/>
    </source>
</evidence>
<dbReference type="InterPro" id="IPR011009">
    <property type="entry name" value="Kinase-like_dom_sf"/>
</dbReference>
<proteinExistence type="predicted"/>
<dbReference type="SUPFAM" id="SSF56112">
    <property type="entry name" value="Protein kinase-like (PK-like)"/>
    <property type="match status" value="1"/>
</dbReference>
<dbReference type="InterPro" id="IPR051681">
    <property type="entry name" value="Ser/Thr_Kinases-Pseudokinases"/>
</dbReference>
<accession>A0A4R0RDK2</accession>
<dbReference type="InterPro" id="IPR001245">
    <property type="entry name" value="Ser-Thr/Tyr_kinase_cat_dom"/>
</dbReference>
<dbReference type="Proteomes" id="UP000292702">
    <property type="component" value="Unassembled WGS sequence"/>
</dbReference>
<feature type="region of interest" description="Disordered" evidence="1">
    <location>
        <begin position="577"/>
        <end position="623"/>
    </location>
</feature>
<dbReference type="GO" id="GO:0004674">
    <property type="term" value="F:protein serine/threonine kinase activity"/>
    <property type="evidence" value="ECO:0007669"/>
    <property type="project" value="TreeGrafter"/>
</dbReference>
<dbReference type="EMBL" id="RWJN01000196">
    <property type="protein sequence ID" value="TCD65146.1"/>
    <property type="molecule type" value="Genomic_DNA"/>
</dbReference>
<evidence type="ECO:0000313" key="3">
    <source>
        <dbReference type="EMBL" id="TCD65146.1"/>
    </source>
</evidence>
<dbReference type="InterPro" id="IPR000719">
    <property type="entry name" value="Prot_kinase_dom"/>
</dbReference>
<dbReference type="PROSITE" id="PS50011">
    <property type="entry name" value="PROTEIN_KINASE_DOM"/>
    <property type="match status" value="1"/>
</dbReference>
<feature type="region of interest" description="Disordered" evidence="1">
    <location>
        <begin position="378"/>
        <end position="424"/>
    </location>
</feature>
<name>A0A4R0RDK2_9APHY</name>
<dbReference type="OrthoDB" id="346907at2759"/>
<dbReference type="PANTHER" id="PTHR44329">
    <property type="entry name" value="SERINE/THREONINE-PROTEIN KINASE TNNI3K-RELATED"/>
    <property type="match status" value="1"/>
</dbReference>
<dbReference type="GO" id="GO:0005524">
    <property type="term" value="F:ATP binding"/>
    <property type="evidence" value="ECO:0007669"/>
    <property type="project" value="InterPro"/>
</dbReference>
<dbReference type="AlphaFoldDB" id="A0A4R0RDK2"/>
<evidence type="ECO:0000313" key="4">
    <source>
        <dbReference type="Proteomes" id="UP000292702"/>
    </source>
</evidence>
<comment type="caution">
    <text evidence="3">The sequence shown here is derived from an EMBL/GenBank/DDBJ whole genome shotgun (WGS) entry which is preliminary data.</text>
</comment>
<protein>
    <recommendedName>
        <fullName evidence="2">Protein kinase domain-containing protein</fullName>
    </recommendedName>
</protein>
<dbReference type="PANTHER" id="PTHR44329:SF214">
    <property type="entry name" value="PROTEIN KINASE DOMAIN-CONTAINING PROTEIN"/>
    <property type="match status" value="1"/>
</dbReference>
<reference evidence="3 4" key="1">
    <citation type="submission" date="2018-11" db="EMBL/GenBank/DDBJ databases">
        <title>Genome assembly of Steccherinum ochraceum LE-BIN_3174, the white-rot fungus of the Steccherinaceae family (The Residual Polyporoid clade, Polyporales, Basidiomycota).</title>
        <authorList>
            <person name="Fedorova T.V."/>
            <person name="Glazunova O.A."/>
            <person name="Landesman E.O."/>
            <person name="Moiseenko K.V."/>
            <person name="Psurtseva N.V."/>
            <person name="Savinova O.S."/>
            <person name="Shakhova N.V."/>
            <person name="Tyazhelova T.V."/>
            <person name="Vasina D.V."/>
        </authorList>
    </citation>
    <scope>NUCLEOTIDE SEQUENCE [LARGE SCALE GENOMIC DNA]</scope>
    <source>
        <strain evidence="3 4">LE-BIN_3174</strain>
    </source>
</reference>
<organism evidence="3 4">
    <name type="scientific">Steccherinum ochraceum</name>
    <dbReference type="NCBI Taxonomy" id="92696"/>
    <lineage>
        <taxon>Eukaryota</taxon>
        <taxon>Fungi</taxon>
        <taxon>Dikarya</taxon>
        <taxon>Basidiomycota</taxon>
        <taxon>Agaricomycotina</taxon>
        <taxon>Agaricomycetes</taxon>
        <taxon>Polyporales</taxon>
        <taxon>Steccherinaceae</taxon>
        <taxon>Steccherinum</taxon>
    </lineage>
</organism>
<gene>
    <name evidence="3" type="ORF">EIP91_003039</name>
</gene>
<dbReference type="Pfam" id="PF07714">
    <property type="entry name" value="PK_Tyr_Ser-Thr"/>
    <property type="match status" value="1"/>
</dbReference>